<organism evidence="1 2">
    <name type="scientific">Grifola frondosa</name>
    <name type="common">Maitake</name>
    <name type="synonym">Polyporus frondosus</name>
    <dbReference type="NCBI Taxonomy" id="5627"/>
    <lineage>
        <taxon>Eukaryota</taxon>
        <taxon>Fungi</taxon>
        <taxon>Dikarya</taxon>
        <taxon>Basidiomycota</taxon>
        <taxon>Agaricomycotina</taxon>
        <taxon>Agaricomycetes</taxon>
        <taxon>Polyporales</taxon>
        <taxon>Grifolaceae</taxon>
        <taxon>Grifola</taxon>
    </lineage>
</organism>
<dbReference type="EMBL" id="LUGG01000023">
    <property type="protein sequence ID" value="OBZ67884.1"/>
    <property type="molecule type" value="Genomic_DNA"/>
</dbReference>
<dbReference type="Proteomes" id="UP000092993">
    <property type="component" value="Unassembled WGS sequence"/>
</dbReference>
<gene>
    <name evidence="1" type="ORF">A0H81_12060</name>
</gene>
<keyword evidence="2" id="KW-1185">Reference proteome</keyword>
<accession>A0A1C7LYH9</accession>
<reference evidence="1 2" key="1">
    <citation type="submission" date="2016-03" db="EMBL/GenBank/DDBJ databases">
        <title>Whole genome sequencing of Grifola frondosa 9006-11.</title>
        <authorList>
            <person name="Min B."/>
            <person name="Park H."/>
            <person name="Kim J.-G."/>
            <person name="Cho H."/>
            <person name="Oh Y.-L."/>
            <person name="Kong W.-S."/>
            <person name="Choi I.-G."/>
        </authorList>
    </citation>
    <scope>NUCLEOTIDE SEQUENCE [LARGE SCALE GENOMIC DNA]</scope>
    <source>
        <strain evidence="1 2">9006-11</strain>
    </source>
</reference>
<comment type="caution">
    <text evidence="1">The sequence shown here is derived from an EMBL/GenBank/DDBJ whole genome shotgun (WGS) entry which is preliminary data.</text>
</comment>
<protein>
    <submittedName>
        <fullName evidence="1">Uncharacterized protein</fullName>
    </submittedName>
</protein>
<proteinExistence type="predicted"/>
<sequence length="67" mass="7335">MTSEAPSTVLCASGGFRHPRTLPITPSACPPIALTNPSYNSNDSPFYRSYTHRICEPALGKDVEWPQ</sequence>
<dbReference type="AlphaFoldDB" id="A0A1C7LYH9"/>
<evidence type="ECO:0000313" key="1">
    <source>
        <dbReference type="EMBL" id="OBZ67884.1"/>
    </source>
</evidence>
<evidence type="ECO:0000313" key="2">
    <source>
        <dbReference type="Proteomes" id="UP000092993"/>
    </source>
</evidence>
<name>A0A1C7LYH9_GRIFR</name>